<dbReference type="EMBL" id="LNNH01000003">
    <property type="protein sequence ID" value="KWW22578.1"/>
    <property type="molecule type" value="Genomic_DNA"/>
</dbReference>
<evidence type="ECO:0000313" key="5">
    <source>
        <dbReference type="EMBL" id="KWW22578.1"/>
    </source>
</evidence>
<dbReference type="Proteomes" id="UP000064189">
    <property type="component" value="Unassembled WGS sequence"/>
</dbReference>
<dbReference type="CDD" id="cd22786">
    <property type="entry name" value="DPBB_YuiC-like"/>
    <property type="match status" value="1"/>
</dbReference>
<comment type="caution">
    <text evidence="5">The sequence shown here is derived from an EMBL/GenBank/DDBJ whole genome shotgun (WGS) entry which is preliminary data.</text>
</comment>
<organism evidence="5 6">
    <name type="scientific">Peribacillus simplex</name>
    <dbReference type="NCBI Taxonomy" id="1478"/>
    <lineage>
        <taxon>Bacteria</taxon>
        <taxon>Bacillati</taxon>
        <taxon>Bacillota</taxon>
        <taxon>Bacilli</taxon>
        <taxon>Bacillales</taxon>
        <taxon>Bacillaceae</taxon>
        <taxon>Peribacillus</taxon>
    </lineage>
</organism>
<feature type="signal peptide" evidence="3">
    <location>
        <begin position="1"/>
        <end position="24"/>
    </location>
</feature>
<accession>A0A109N2Z7</accession>
<gene>
    <name evidence="5" type="ORF">AS888_12180</name>
</gene>
<dbReference type="Pfam" id="PF06725">
    <property type="entry name" value="3D"/>
    <property type="match status" value="1"/>
</dbReference>
<dbReference type="InterPro" id="IPR036908">
    <property type="entry name" value="RlpA-like_sf"/>
</dbReference>
<dbReference type="InterPro" id="IPR036779">
    <property type="entry name" value="LysM_dom_sf"/>
</dbReference>
<dbReference type="CDD" id="cd00118">
    <property type="entry name" value="LysM"/>
    <property type="match status" value="2"/>
</dbReference>
<evidence type="ECO:0000259" key="4">
    <source>
        <dbReference type="PROSITE" id="PS51782"/>
    </source>
</evidence>
<dbReference type="PROSITE" id="PS51782">
    <property type="entry name" value="LYSM"/>
    <property type="match status" value="2"/>
</dbReference>
<feature type="domain" description="LysM" evidence="4">
    <location>
        <begin position="25"/>
        <end position="68"/>
    </location>
</feature>
<evidence type="ECO:0000256" key="1">
    <source>
        <dbReference type="ARBA" id="ARBA00022729"/>
    </source>
</evidence>
<protein>
    <recommendedName>
        <fullName evidence="4">LysM domain-containing protein</fullName>
    </recommendedName>
</protein>
<dbReference type="Gene3D" id="2.40.40.10">
    <property type="entry name" value="RlpA-like domain"/>
    <property type="match status" value="1"/>
</dbReference>
<feature type="region of interest" description="Disordered" evidence="2">
    <location>
        <begin position="122"/>
        <end position="174"/>
    </location>
</feature>
<dbReference type="InterPro" id="IPR051933">
    <property type="entry name" value="Resuscitation_pf_RpfB"/>
</dbReference>
<evidence type="ECO:0000313" key="6">
    <source>
        <dbReference type="Proteomes" id="UP000064189"/>
    </source>
</evidence>
<dbReference type="SUPFAM" id="SSF50685">
    <property type="entry name" value="Barwin-like endoglucanases"/>
    <property type="match status" value="1"/>
</dbReference>
<dbReference type="RefSeq" id="WP_061140326.1">
    <property type="nucleotide sequence ID" value="NZ_LNNH01000003.1"/>
</dbReference>
<keyword evidence="6" id="KW-1185">Reference proteome</keyword>
<dbReference type="AlphaFoldDB" id="A0A109N2Z7"/>
<dbReference type="Pfam" id="PF01476">
    <property type="entry name" value="LysM"/>
    <property type="match status" value="2"/>
</dbReference>
<dbReference type="GO" id="GO:0004553">
    <property type="term" value="F:hydrolase activity, hydrolyzing O-glycosyl compounds"/>
    <property type="evidence" value="ECO:0007669"/>
    <property type="project" value="InterPro"/>
</dbReference>
<dbReference type="InterPro" id="IPR018392">
    <property type="entry name" value="LysM"/>
</dbReference>
<dbReference type="Gene3D" id="3.10.350.10">
    <property type="entry name" value="LysM domain"/>
    <property type="match status" value="2"/>
</dbReference>
<dbReference type="InterPro" id="IPR010611">
    <property type="entry name" value="3D_dom"/>
</dbReference>
<feature type="domain" description="LysM" evidence="4">
    <location>
        <begin position="72"/>
        <end position="115"/>
    </location>
</feature>
<keyword evidence="1 3" id="KW-0732">Signal</keyword>
<reference evidence="5 6" key="1">
    <citation type="submission" date="2015-11" db="EMBL/GenBank/DDBJ databases">
        <title>Genome Sequence of Bacillus simplex strain VanAntwerpen2.</title>
        <authorList>
            <person name="Couger M.B."/>
        </authorList>
    </citation>
    <scope>NUCLEOTIDE SEQUENCE [LARGE SCALE GENOMIC DNA]</scope>
    <source>
        <strain evidence="5 6">VanAntwerpen02</strain>
    </source>
</reference>
<feature type="compositionally biased region" description="Basic and acidic residues" evidence="2">
    <location>
        <begin position="140"/>
        <end position="165"/>
    </location>
</feature>
<name>A0A109N2Z7_9BACI</name>
<evidence type="ECO:0000256" key="2">
    <source>
        <dbReference type="SAM" id="MobiDB-lite"/>
    </source>
</evidence>
<sequence>MKKSILSLAAAAAISGAFTIPVQAEDVKVKDGDTLWGISQTYKVSIEDIKSWNDLSSDSIYVGETIHISQEQHHKVKSGETLSEIAHKYDVSVHDIKSWNDLNSDTIHPDQDLVIKPAGNKVEAASAGPEQTSEQAAPEEQEKPAEQSKPAEQEKPAEQPEKADSNQESNDQAGVEKELTVRATAYTADCQGCSGTTATGVDLKANPNAKVISVDPSVIPLGSKVYVEGYGYATAADTGSAIKGNRVDLFVPNEQDANNWGVKNVKVQILN</sequence>
<dbReference type="PANTHER" id="PTHR39160">
    <property type="entry name" value="CELL WALL-BINDING PROTEIN YOCH"/>
    <property type="match status" value="1"/>
</dbReference>
<dbReference type="SUPFAM" id="SSF54106">
    <property type="entry name" value="LysM domain"/>
    <property type="match status" value="2"/>
</dbReference>
<evidence type="ECO:0000256" key="3">
    <source>
        <dbReference type="SAM" id="SignalP"/>
    </source>
</evidence>
<dbReference type="PANTHER" id="PTHR39160:SF6">
    <property type="entry name" value="CELL WALL-BINDING PROTEIN YOCH"/>
    <property type="match status" value="1"/>
</dbReference>
<dbReference type="SMART" id="SM00257">
    <property type="entry name" value="LysM"/>
    <property type="match status" value="2"/>
</dbReference>
<dbReference type="GO" id="GO:0009254">
    <property type="term" value="P:peptidoglycan turnover"/>
    <property type="evidence" value="ECO:0007669"/>
    <property type="project" value="InterPro"/>
</dbReference>
<dbReference type="GO" id="GO:0019867">
    <property type="term" value="C:outer membrane"/>
    <property type="evidence" value="ECO:0007669"/>
    <property type="project" value="InterPro"/>
</dbReference>
<feature type="chain" id="PRO_5007139548" description="LysM domain-containing protein" evidence="3">
    <location>
        <begin position="25"/>
        <end position="271"/>
    </location>
</feature>
<proteinExistence type="predicted"/>